<proteinExistence type="inferred from homology"/>
<keyword evidence="4" id="KW-1003">Cell membrane</keyword>
<evidence type="ECO:0000256" key="4">
    <source>
        <dbReference type="ARBA" id="ARBA00022475"/>
    </source>
</evidence>
<evidence type="ECO:0000256" key="9">
    <source>
        <dbReference type="ARBA" id="ARBA00023136"/>
    </source>
</evidence>
<dbReference type="EMBL" id="JACIJC010000009">
    <property type="protein sequence ID" value="MBB5687774.1"/>
    <property type="molecule type" value="Genomic_DNA"/>
</dbReference>
<evidence type="ECO:0000259" key="10">
    <source>
        <dbReference type="PROSITE" id="PS52015"/>
    </source>
</evidence>
<dbReference type="RefSeq" id="WP_184022034.1">
    <property type="nucleotide sequence ID" value="NZ_JACIJC010000009.1"/>
</dbReference>
<dbReference type="PROSITE" id="PS52015">
    <property type="entry name" value="TONB_CTD"/>
    <property type="match status" value="1"/>
</dbReference>
<dbReference type="PANTHER" id="PTHR33446:SF2">
    <property type="entry name" value="PROTEIN TONB"/>
    <property type="match status" value="1"/>
</dbReference>
<dbReference type="GO" id="GO:0055085">
    <property type="term" value="P:transmembrane transport"/>
    <property type="evidence" value="ECO:0007669"/>
    <property type="project" value="InterPro"/>
</dbReference>
<comment type="caution">
    <text evidence="11">The sequence shown here is derived from an EMBL/GenBank/DDBJ whole genome shotgun (WGS) entry which is preliminary data.</text>
</comment>
<dbReference type="PANTHER" id="PTHR33446">
    <property type="entry name" value="PROTEIN TONB-RELATED"/>
    <property type="match status" value="1"/>
</dbReference>
<keyword evidence="7" id="KW-0653">Protein transport</keyword>
<dbReference type="Gene3D" id="3.30.1150.10">
    <property type="match status" value="1"/>
</dbReference>
<keyword evidence="8" id="KW-1133">Transmembrane helix</keyword>
<feature type="domain" description="TonB C-terminal" evidence="10">
    <location>
        <begin position="12"/>
        <end position="100"/>
    </location>
</feature>
<evidence type="ECO:0000256" key="1">
    <source>
        <dbReference type="ARBA" id="ARBA00004383"/>
    </source>
</evidence>
<dbReference type="GO" id="GO:0031992">
    <property type="term" value="F:energy transducer activity"/>
    <property type="evidence" value="ECO:0007669"/>
    <property type="project" value="TreeGrafter"/>
</dbReference>
<dbReference type="InterPro" id="IPR037682">
    <property type="entry name" value="TonB_C"/>
</dbReference>
<keyword evidence="12" id="KW-1185">Reference proteome</keyword>
<dbReference type="InterPro" id="IPR051045">
    <property type="entry name" value="TonB-dependent_transducer"/>
</dbReference>
<evidence type="ECO:0000256" key="2">
    <source>
        <dbReference type="ARBA" id="ARBA00006555"/>
    </source>
</evidence>
<dbReference type="GO" id="GO:0015031">
    <property type="term" value="P:protein transport"/>
    <property type="evidence" value="ECO:0007669"/>
    <property type="project" value="UniProtKB-KW"/>
</dbReference>
<evidence type="ECO:0000256" key="6">
    <source>
        <dbReference type="ARBA" id="ARBA00022692"/>
    </source>
</evidence>
<dbReference type="AlphaFoldDB" id="A0A7W9ALU4"/>
<dbReference type="InterPro" id="IPR006260">
    <property type="entry name" value="TonB/TolA_C"/>
</dbReference>
<evidence type="ECO:0000256" key="5">
    <source>
        <dbReference type="ARBA" id="ARBA00022519"/>
    </source>
</evidence>
<dbReference type="Proteomes" id="UP000549617">
    <property type="component" value="Unassembled WGS sequence"/>
</dbReference>
<sequence length="100" mass="10952">MPAARDAGRGAIVGLWIAIHISRFPAYPPAARYEELEGTVSVPFRVNREGKVLSAELHRSLGYSALDEEALQSVLRAQPMPVMPVDRPDEVAPVAFRIEA</sequence>
<keyword evidence="3" id="KW-0813">Transport</keyword>
<protein>
    <submittedName>
        <fullName evidence="11">TonB family protein</fullName>
    </submittedName>
</protein>
<evidence type="ECO:0000256" key="8">
    <source>
        <dbReference type="ARBA" id="ARBA00022989"/>
    </source>
</evidence>
<evidence type="ECO:0000256" key="3">
    <source>
        <dbReference type="ARBA" id="ARBA00022448"/>
    </source>
</evidence>
<keyword evidence="6" id="KW-0812">Transmembrane</keyword>
<dbReference type="Pfam" id="PF03544">
    <property type="entry name" value="TonB_C"/>
    <property type="match status" value="1"/>
</dbReference>
<comment type="subcellular location">
    <subcellularLocation>
        <location evidence="1">Cell inner membrane</location>
        <topology evidence="1">Single-pass membrane protein</topology>
        <orientation evidence="1">Periplasmic side</orientation>
    </subcellularLocation>
</comment>
<evidence type="ECO:0000313" key="11">
    <source>
        <dbReference type="EMBL" id="MBB5687774.1"/>
    </source>
</evidence>
<keyword evidence="5" id="KW-0997">Cell inner membrane</keyword>
<dbReference type="NCBIfam" id="TIGR01352">
    <property type="entry name" value="tonB_Cterm"/>
    <property type="match status" value="1"/>
</dbReference>
<keyword evidence="9" id="KW-0472">Membrane</keyword>
<accession>A0A7W9ALU4</accession>
<evidence type="ECO:0000256" key="7">
    <source>
        <dbReference type="ARBA" id="ARBA00022927"/>
    </source>
</evidence>
<evidence type="ECO:0000313" key="12">
    <source>
        <dbReference type="Proteomes" id="UP000549617"/>
    </source>
</evidence>
<organism evidence="11 12">
    <name type="scientific">Sphingobium boeckii</name>
    <dbReference type="NCBI Taxonomy" id="1082345"/>
    <lineage>
        <taxon>Bacteria</taxon>
        <taxon>Pseudomonadati</taxon>
        <taxon>Pseudomonadota</taxon>
        <taxon>Alphaproteobacteria</taxon>
        <taxon>Sphingomonadales</taxon>
        <taxon>Sphingomonadaceae</taxon>
        <taxon>Sphingobium</taxon>
    </lineage>
</organism>
<name>A0A7W9ALU4_9SPHN</name>
<reference evidence="11 12" key="1">
    <citation type="submission" date="2020-08" db="EMBL/GenBank/DDBJ databases">
        <title>Genomic Encyclopedia of Type Strains, Phase IV (KMG-IV): sequencing the most valuable type-strain genomes for metagenomic binning, comparative biology and taxonomic classification.</title>
        <authorList>
            <person name="Goeker M."/>
        </authorList>
    </citation>
    <scope>NUCLEOTIDE SEQUENCE [LARGE SCALE GENOMIC DNA]</scope>
    <source>
        <strain evidence="11 12">DSM 25079</strain>
    </source>
</reference>
<dbReference type="GO" id="GO:0098797">
    <property type="term" value="C:plasma membrane protein complex"/>
    <property type="evidence" value="ECO:0007669"/>
    <property type="project" value="TreeGrafter"/>
</dbReference>
<gene>
    <name evidence="11" type="ORF">FHS49_003820</name>
</gene>
<comment type="similarity">
    <text evidence="2">Belongs to the TonB family.</text>
</comment>
<dbReference type="SUPFAM" id="SSF74653">
    <property type="entry name" value="TolA/TonB C-terminal domain"/>
    <property type="match status" value="1"/>
</dbReference>